<proteinExistence type="predicted"/>
<dbReference type="Proteomes" id="UP000056905">
    <property type="component" value="Chromosome"/>
</dbReference>
<dbReference type="AlphaFoldDB" id="A0A0P0P3N6"/>
<keyword evidence="2" id="KW-1185">Reference proteome</keyword>
<evidence type="ECO:0000313" key="2">
    <source>
        <dbReference type="Proteomes" id="UP000056905"/>
    </source>
</evidence>
<dbReference type="OrthoDB" id="7056808at2"/>
<gene>
    <name evidence="1" type="ORF">AQ619_01175</name>
</gene>
<evidence type="ECO:0000313" key="1">
    <source>
        <dbReference type="EMBL" id="ALL15151.1"/>
    </source>
</evidence>
<organism evidence="1 2">
    <name type="scientific">Caulobacter henricii</name>
    <dbReference type="NCBI Taxonomy" id="69395"/>
    <lineage>
        <taxon>Bacteria</taxon>
        <taxon>Pseudomonadati</taxon>
        <taxon>Pseudomonadota</taxon>
        <taxon>Alphaproteobacteria</taxon>
        <taxon>Caulobacterales</taxon>
        <taxon>Caulobacteraceae</taxon>
        <taxon>Caulobacter</taxon>
    </lineage>
</organism>
<dbReference type="KEGG" id="chq:AQ619_01175"/>
<protein>
    <submittedName>
        <fullName evidence="1">Uncharacterized protein</fullName>
    </submittedName>
</protein>
<reference evidence="1 2" key="1">
    <citation type="submission" date="2015-10" db="EMBL/GenBank/DDBJ databases">
        <title>Conservation of the essential genome among Caulobacter and Brevundimonas species.</title>
        <authorList>
            <person name="Scott D."/>
            <person name="Ely B."/>
        </authorList>
    </citation>
    <scope>NUCLEOTIDE SEQUENCE [LARGE SCALE GENOMIC DNA]</scope>
    <source>
        <strain evidence="1 2">CB4</strain>
    </source>
</reference>
<dbReference type="EMBL" id="CP013002">
    <property type="protein sequence ID" value="ALL15151.1"/>
    <property type="molecule type" value="Genomic_DNA"/>
</dbReference>
<name>A0A0P0P3N6_9CAUL</name>
<accession>A0A0P0P3N6</accession>
<sequence length="115" mass="12926">MLDDITAWPKGTGLYCLMQTGHTFENHLRFQLYPLTNESREISGIGVNILGLQFLLLLEPPDLAKSPDLVGAKFRPSEILIQYPSVTNRIMLSWSDGRLHQDKLTAKFVKVLDAG</sequence>